<accession>Q2W9U9</accession>
<dbReference type="Gene3D" id="3.10.580.10">
    <property type="entry name" value="CBS-domain"/>
    <property type="match status" value="1"/>
</dbReference>
<dbReference type="SUPFAM" id="SSF54631">
    <property type="entry name" value="CBS-domain pair"/>
    <property type="match status" value="1"/>
</dbReference>
<dbReference type="SMART" id="SM00116">
    <property type="entry name" value="CBS"/>
    <property type="match status" value="1"/>
</dbReference>
<reference evidence="4 5" key="1">
    <citation type="journal article" date="2005" name="DNA Res.">
        <title>Complete genome sequence of the facultative anaerobic magnetotactic bacterium Magnetospirillum sp. strain AMB-1.</title>
        <authorList>
            <person name="Matsunaga T."/>
            <person name="Okamura Y."/>
            <person name="Fukuda Y."/>
            <person name="Wahyudi A.T."/>
            <person name="Murase Y."/>
            <person name="Takeyama H."/>
        </authorList>
    </citation>
    <scope>NUCLEOTIDE SEQUENCE [LARGE SCALE GENOMIC DNA]</scope>
    <source>
        <strain evidence="5">ATCC 700264 / AMB-1</strain>
    </source>
</reference>
<evidence type="ECO:0000313" key="4">
    <source>
        <dbReference type="EMBL" id="BAE49376.1"/>
    </source>
</evidence>
<gene>
    <name evidence="4" type="ordered locus">amb0572</name>
</gene>
<dbReference type="HOGENOM" id="CLU_040681_3_3_5"/>
<dbReference type="PANTHER" id="PTHR43080">
    <property type="entry name" value="CBS DOMAIN-CONTAINING PROTEIN CBSX3, MITOCHONDRIAL"/>
    <property type="match status" value="1"/>
</dbReference>
<keyword evidence="1 2" id="KW-0129">CBS domain</keyword>
<evidence type="ECO:0000256" key="1">
    <source>
        <dbReference type="ARBA" id="ARBA00023122"/>
    </source>
</evidence>
<name>Q2W9U9_PARM1</name>
<dbReference type="Proteomes" id="UP000007058">
    <property type="component" value="Chromosome"/>
</dbReference>
<dbReference type="Pfam" id="PF00571">
    <property type="entry name" value="CBS"/>
    <property type="match status" value="1"/>
</dbReference>
<evidence type="ECO:0000313" key="5">
    <source>
        <dbReference type="Proteomes" id="UP000007058"/>
    </source>
</evidence>
<dbReference type="InterPro" id="IPR046342">
    <property type="entry name" value="CBS_dom_sf"/>
</dbReference>
<dbReference type="KEGG" id="mag:amb0572"/>
<proteinExistence type="predicted"/>
<feature type="domain" description="CBS" evidence="3">
    <location>
        <begin position="27"/>
        <end position="82"/>
    </location>
</feature>
<organism evidence="4 5">
    <name type="scientific">Paramagnetospirillum magneticum (strain ATCC 700264 / AMB-1)</name>
    <name type="common">Magnetospirillum magneticum</name>
    <dbReference type="NCBI Taxonomy" id="342108"/>
    <lineage>
        <taxon>Bacteria</taxon>
        <taxon>Pseudomonadati</taxon>
        <taxon>Pseudomonadota</taxon>
        <taxon>Alphaproteobacteria</taxon>
        <taxon>Rhodospirillales</taxon>
        <taxon>Magnetospirillaceae</taxon>
        <taxon>Paramagnetospirillum</taxon>
    </lineage>
</organism>
<dbReference type="PROSITE" id="PS51371">
    <property type="entry name" value="CBS"/>
    <property type="match status" value="1"/>
</dbReference>
<dbReference type="RefSeq" id="WP_011383015.1">
    <property type="nucleotide sequence ID" value="NC_007626.1"/>
</dbReference>
<keyword evidence="5" id="KW-1185">Reference proteome</keyword>
<dbReference type="InterPro" id="IPR051257">
    <property type="entry name" value="Diverse_CBS-Domain"/>
</dbReference>
<sequence>MLSERDIVKGLAQYGKAALEMPVRNVMSSPVVTCSPGDSVKTIMGVMTERRIRHLPVLEKDELVGIVSIGDAVNFRLTEAQMEMNVLRDVAATR</sequence>
<evidence type="ECO:0000256" key="2">
    <source>
        <dbReference type="PROSITE-ProRule" id="PRU00703"/>
    </source>
</evidence>
<dbReference type="AlphaFoldDB" id="Q2W9U9"/>
<protein>
    <submittedName>
        <fullName evidence="4">CBS domain</fullName>
    </submittedName>
</protein>
<dbReference type="PANTHER" id="PTHR43080:SF2">
    <property type="entry name" value="CBS DOMAIN-CONTAINING PROTEIN"/>
    <property type="match status" value="1"/>
</dbReference>
<dbReference type="InterPro" id="IPR000644">
    <property type="entry name" value="CBS_dom"/>
</dbReference>
<dbReference type="STRING" id="342108.amb0572"/>
<evidence type="ECO:0000259" key="3">
    <source>
        <dbReference type="PROSITE" id="PS51371"/>
    </source>
</evidence>
<dbReference type="EMBL" id="AP007255">
    <property type="protein sequence ID" value="BAE49376.1"/>
    <property type="molecule type" value="Genomic_DNA"/>
</dbReference>